<gene>
    <name evidence="1" type="ORF">QFC19_002420</name>
</gene>
<organism evidence="1 2">
    <name type="scientific">Naganishia cerealis</name>
    <dbReference type="NCBI Taxonomy" id="610337"/>
    <lineage>
        <taxon>Eukaryota</taxon>
        <taxon>Fungi</taxon>
        <taxon>Dikarya</taxon>
        <taxon>Basidiomycota</taxon>
        <taxon>Agaricomycotina</taxon>
        <taxon>Tremellomycetes</taxon>
        <taxon>Filobasidiales</taxon>
        <taxon>Filobasidiaceae</taxon>
        <taxon>Naganishia</taxon>
    </lineage>
</organism>
<evidence type="ECO:0000313" key="2">
    <source>
        <dbReference type="Proteomes" id="UP001241377"/>
    </source>
</evidence>
<sequence length="200" mass="23716">MPGNLNLKKSWHPGLMKNQKKLWEQEQEALQEHQKIKEREKELSAEREKQALLKLQYGDDIPTEKKRELSNLNWMYEDAPKETTVDGFREVNEEFTDGKKQVEDMLSGKQAIETKVVSRMERIVGGTGLNKSFRLADDPLLKIKDQEIKRLKQDRHGSRSHHDHKRHRLHRRDKVDKPGRKERNERPEVAQRLLKPLVNY</sequence>
<protein>
    <submittedName>
        <fullName evidence="1">Uncharacterized protein</fullName>
    </submittedName>
</protein>
<evidence type="ECO:0000313" key="1">
    <source>
        <dbReference type="EMBL" id="KAJ9108436.1"/>
    </source>
</evidence>
<comment type="caution">
    <text evidence="1">The sequence shown here is derived from an EMBL/GenBank/DDBJ whole genome shotgun (WGS) entry which is preliminary data.</text>
</comment>
<name>A0ACC2WBK3_9TREE</name>
<dbReference type="EMBL" id="JASBWR010000020">
    <property type="protein sequence ID" value="KAJ9108436.1"/>
    <property type="molecule type" value="Genomic_DNA"/>
</dbReference>
<reference evidence="1" key="1">
    <citation type="submission" date="2023-04" db="EMBL/GenBank/DDBJ databases">
        <title>Draft Genome sequencing of Naganishia species isolated from polar environments using Oxford Nanopore Technology.</title>
        <authorList>
            <person name="Leo P."/>
            <person name="Venkateswaran K."/>
        </authorList>
    </citation>
    <scope>NUCLEOTIDE SEQUENCE</scope>
    <source>
        <strain evidence="1">MNA-CCFEE 5261</strain>
    </source>
</reference>
<proteinExistence type="predicted"/>
<accession>A0ACC2WBK3</accession>
<dbReference type="Proteomes" id="UP001241377">
    <property type="component" value="Unassembled WGS sequence"/>
</dbReference>
<keyword evidence="2" id="KW-1185">Reference proteome</keyword>